<evidence type="ECO:0000313" key="2">
    <source>
        <dbReference type="Proteomes" id="UP001589607"/>
    </source>
</evidence>
<dbReference type="InterPro" id="IPR032286">
    <property type="entry name" value="DUF4837"/>
</dbReference>
<protein>
    <submittedName>
        <fullName evidence="1">DUF4837 family protein</fullName>
    </submittedName>
</protein>
<evidence type="ECO:0000313" key="1">
    <source>
        <dbReference type="EMBL" id="MFB9097733.1"/>
    </source>
</evidence>
<accession>A0ABV5GQS0</accession>
<organism evidence="1 2">
    <name type="scientific">Flavobacterium jumunjinense</name>
    <dbReference type="NCBI Taxonomy" id="998845"/>
    <lineage>
        <taxon>Bacteria</taxon>
        <taxon>Pseudomonadati</taxon>
        <taxon>Bacteroidota</taxon>
        <taxon>Flavobacteriia</taxon>
        <taxon>Flavobacteriales</taxon>
        <taxon>Flavobacteriaceae</taxon>
        <taxon>Flavobacterium</taxon>
    </lineage>
</organism>
<comment type="caution">
    <text evidence="1">The sequence shown here is derived from an EMBL/GenBank/DDBJ whole genome shotgun (WGS) entry which is preliminary data.</text>
</comment>
<gene>
    <name evidence="1" type="ORF">ACFFVF_14530</name>
</gene>
<dbReference type="EMBL" id="JBHMEY010000066">
    <property type="protein sequence ID" value="MFB9097733.1"/>
    <property type="molecule type" value="Genomic_DNA"/>
</dbReference>
<dbReference type="PROSITE" id="PS51257">
    <property type="entry name" value="PROKAR_LIPOPROTEIN"/>
    <property type="match status" value="1"/>
</dbReference>
<proteinExistence type="predicted"/>
<reference evidence="1 2" key="1">
    <citation type="submission" date="2024-09" db="EMBL/GenBank/DDBJ databases">
        <authorList>
            <person name="Sun Q."/>
            <person name="Mori K."/>
        </authorList>
    </citation>
    <scope>NUCLEOTIDE SEQUENCE [LARGE SCALE GENOMIC DNA]</scope>
    <source>
        <strain evidence="1 2">CECT 7955</strain>
    </source>
</reference>
<sequence length="326" mass="37677">MKKILITFFSLFLLFSCKQNEGDKNAVLTESNGMINNVSIIIDENLWNGEIGDSIRKKFAAPVDGLLNEEPMFNLNQYPTKIFDGIVRKSRNIVIVQKSDKSGYSYKKNEFAKPQSVFYIVGKNQEEILAGLEKRANEIIKSIKDSEIEENQVRLKKAAVDDKKIKDRFGIGLTIGHGYKYDMVHDKFLWIRKEFTTGYNSILIYEVPINTIENDSNVVNNVVKMRDSIGKQFIHGTLKDTWMVTEEAYSPYFFDIKVAGRKTFETKGNWYLKNDFMAGPFINYAIKDEKNNRYLILEGFTFNPSKVKRDLVFELEAIIKSVKFIK</sequence>
<keyword evidence="2" id="KW-1185">Reference proteome</keyword>
<dbReference type="RefSeq" id="WP_236457938.1">
    <property type="nucleotide sequence ID" value="NZ_CBCSGE010000036.1"/>
</dbReference>
<name>A0ABV5GQS0_9FLAO</name>
<dbReference type="Proteomes" id="UP001589607">
    <property type="component" value="Unassembled WGS sequence"/>
</dbReference>
<dbReference type="Pfam" id="PF16125">
    <property type="entry name" value="DUF4837"/>
    <property type="match status" value="1"/>
</dbReference>